<sequence length="112" mass="12881">MSHNTQVWLAQAGRCQCYIIIDVNVIFLDLNVTYTDEVDLIKHLLDHYDNRARPVLNSSHTVQVLFGITPIQISDLDEVNQIFTINVWLSQVSNRRFSISFSIAKNLISFSQ</sequence>
<dbReference type="EMBL" id="VXIV02001821">
    <property type="protein sequence ID" value="KAF6029357.1"/>
    <property type="molecule type" value="Genomic_DNA"/>
</dbReference>
<dbReference type="InterPro" id="IPR036734">
    <property type="entry name" value="Neur_chan_lig-bd_sf"/>
</dbReference>
<gene>
    <name evidence="2" type="ORF">EB796_012327</name>
</gene>
<dbReference type="InterPro" id="IPR006202">
    <property type="entry name" value="Neur_chan_lig-bd"/>
</dbReference>
<dbReference type="Gene3D" id="2.70.170.10">
    <property type="entry name" value="Neurotransmitter-gated ion-channel ligand-binding domain"/>
    <property type="match status" value="1"/>
</dbReference>
<evidence type="ECO:0000313" key="2">
    <source>
        <dbReference type="EMBL" id="KAF6029357.1"/>
    </source>
</evidence>
<dbReference type="GO" id="GO:0005230">
    <property type="term" value="F:extracellular ligand-gated monoatomic ion channel activity"/>
    <property type="evidence" value="ECO:0007669"/>
    <property type="project" value="InterPro"/>
</dbReference>
<dbReference type="AlphaFoldDB" id="A0A7J7JTN2"/>
<protein>
    <recommendedName>
        <fullName evidence="1">Neurotransmitter-gated ion-channel ligand-binding domain-containing protein</fullName>
    </recommendedName>
</protein>
<dbReference type="SUPFAM" id="SSF63712">
    <property type="entry name" value="Nicotinic receptor ligand binding domain-like"/>
    <property type="match status" value="1"/>
</dbReference>
<dbReference type="GO" id="GO:0016020">
    <property type="term" value="C:membrane"/>
    <property type="evidence" value="ECO:0007669"/>
    <property type="project" value="InterPro"/>
</dbReference>
<comment type="caution">
    <text evidence="2">The sequence shown here is derived from an EMBL/GenBank/DDBJ whole genome shotgun (WGS) entry which is preliminary data.</text>
</comment>
<proteinExistence type="predicted"/>
<keyword evidence="3" id="KW-1185">Reference proteome</keyword>
<feature type="domain" description="Neurotransmitter-gated ion-channel ligand-binding" evidence="1">
    <location>
        <begin position="39"/>
        <end position="91"/>
    </location>
</feature>
<dbReference type="OrthoDB" id="5975154at2759"/>
<dbReference type="Proteomes" id="UP000593567">
    <property type="component" value="Unassembled WGS sequence"/>
</dbReference>
<organism evidence="2 3">
    <name type="scientific">Bugula neritina</name>
    <name type="common">Brown bryozoan</name>
    <name type="synonym">Sertularia neritina</name>
    <dbReference type="NCBI Taxonomy" id="10212"/>
    <lineage>
        <taxon>Eukaryota</taxon>
        <taxon>Metazoa</taxon>
        <taxon>Spiralia</taxon>
        <taxon>Lophotrochozoa</taxon>
        <taxon>Bryozoa</taxon>
        <taxon>Gymnolaemata</taxon>
        <taxon>Cheilostomatida</taxon>
        <taxon>Flustrina</taxon>
        <taxon>Buguloidea</taxon>
        <taxon>Bugulidae</taxon>
        <taxon>Bugula</taxon>
    </lineage>
</organism>
<accession>A0A7J7JTN2</accession>
<evidence type="ECO:0000313" key="3">
    <source>
        <dbReference type="Proteomes" id="UP000593567"/>
    </source>
</evidence>
<evidence type="ECO:0000259" key="1">
    <source>
        <dbReference type="Pfam" id="PF02931"/>
    </source>
</evidence>
<dbReference type="Pfam" id="PF02931">
    <property type="entry name" value="Neur_chan_LBD"/>
    <property type="match status" value="1"/>
</dbReference>
<name>A0A7J7JTN2_BUGNE</name>
<reference evidence="2" key="1">
    <citation type="submission" date="2020-06" db="EMBL/GenBank/DDBJ databases">
        <title>Draft genome of Bugula neritina, a colonial animal packing powerful symbionts and potential medicines.</title>
        <authorList>
            <person name="Rayko M."/>
        </authorList>
    </citation>
    <scope>NUCLEOTIDE SEQUENCE [LARGE SCALE GENOMIC DNA]</scope>
    <source>
        <strain evidence="2">Kwan_BN1</strain>
    </source>
</reference>